<dbReference type="SMART" id="SM00249">
    <property type="entry name" value="PHD"/>
    <property type="match status" value="1"/>
</dbReference>
<dbReference type="PROSITE" id="PS51157">
    <property type="entry name" value="ZF_UBR"/>
    <property type="match status" value="1"/>
</dbReference>
<evidence type="ECO:0000256" key="5">
    <source>
        <dbReference type="SAM" id="MobiDB-lite"/>
    </source>
</evidence>
<reference evidence="7" key="1">
    <citation type="submission" date="2022-07" db="EMBL/GenBank/DDBJ databases">
        <title>Phylogenomic reconstructions and comparative analyses of Kickxellomycotina fungi.</title>
        <authorList>
            <person name="Reynolds N.K."/>
            <person name="Stajich J.E."/>
            <person name="Barry K."/>
            <person name="Grigoriev I.V."/>
            <person name="Crous P."/>
            <person name="Smith M.E."/>
        </authorList>
    </citation>
    <scope>NUCLEOTIDE SEQUENCE</scope>
    <source>
        <strain evidence="7">NRRL 1566</strain>
    </source>
</reference>
<proteinExistence type="predicted"/>
<keyword evidence="8" id="KW-1185">Reference proteome</keyword>
<organism evidence="7 8">
    <name type="scientific">Coemansia brasiliensis</name>
    <dbReference type="NCBI Taxonomy" id="2650707"/>
    <lineage>
        <taxon>Eukaryota</taxon>
        <taxon>Fungi</taxon>
        <taxon>Fungi incertae sedis</taxon>
        <taxon>Zoopagomycota</taxon>
        <taxon>Kickxellomycotina</taxon>
        <taxon>Kickxellomycetes</taxon>
        <taxon>Kickxellales</taxon>
        <taxon>Kickxellaceae</taxon>
        <taxon>Coemansia</taxon>
    </lineage>
</organism>
<dbReference type="GO" id="GO:0061630">
    <property type="term" value="F:ubiquitin protein ligase activity"/>
    <property type="evidence" value="ECO:0007669"/>
    <property type="project" value="InterPro"/>
</dbReference>
<dbReference type="PANTHER" id="PTHR13513">
    <property type="entry name" value="E3 UBIQUITIN-PROTEIN LIGASE UBR7"/>
    <property type="match status" value="1"/>
</dbReference>
<keyword evidence="3" id="KW-0862">Zinc</keyword>
<dbReference type="Pfam" id="PF02207">
    <property type="entry name" value="zf-UBR"/>
    <property type="match status" value="1"/>
</dbReference>
<feature type="region of interest" description="Disordered" evidence="5">
    <location>
        <begin position="253"/>
        <end position="274"/>
    </location>
</feature>
<dbReference type="GO" id="GO:0008270">
    <property type="term" value="F:zinc ion binding"/>
    <property type="evidence" value="ECO:0007669"/>
    <property type="project" value="UniProtKB-KW"/>
</dbReference>
<evidence type="ECO:0000256" key="1">
    <source>
        <dbReference type="ARBA" id="ARBA00022723"/>
    </source>
</evidence>
<dbReference type="GO" id="GO:0005737">
    <property type="term" value="C:cytoplasm"/>
    <property type="evidence" value="ECO:0007669"/>
    <property type="project" value="TreeGrafter"/>
</dbReference>
<feature type="domain" description="UBR-type" evidence="6">
    <location>
        <begin position="43"/>
        <end position="140"/>
    </location>
</feature>
<evidence type="ECO:0000256" key="3">
    <source>
        <dbReference type="ARBA" id="ARBA00022833"/>
    </source>
</evidence>
<dbReference type="InterPro" id="IPR001965">
    <property type="entry name" value="Znf_PHD"/>
</dbReference>
<dbReference type="EMBL" id="JANBUW010000085">
    <property type="protein sequence ID" value="KAJ2849339.1"/>
    <property type="molecule type" value="Genomic_DNA"/>
</dbReference>
<dbReference type="Proteomes" id="UP001139887">
    <property type="component" value="Unassembled WGS sequence"/>
</dbReference>
<evidence type="ECO:0000259" key="6">
    <source>
        <dbReference type="PROSITE" id="PS51157"/>
    </source>
</evidence>
<keyword evidence="2" id="KW-0863">Zinc-finger</keyword>
<comment type="caution">
    <text evidence="7">The sequence shown here is derived from an EMBL/GenBank/DDBJ whole genome shotgun (WGS) entry which is preliminary data.</text>
</comment>
<gene>
    <name evidence="7" type="ORF">IWW36_002697</name>
</gene>
<dbReference type="InterPro" id="IPR011011">
    <property type="entry name" value="Znf_FYVE_PHD"/>
</dbReference>
<evidence type="ECO:0000256" key="4">
    <source>
        <dbReference type="PROSITE-ProRule" id="PRU00508"/>
    </source>
</evidence>
<evidence type="ECO:0000256" key="2">
    <source>
        <dbReference type="ARBA" id="ARBA00022771"/>
    </source>
</evidence>
<dbReference type="InterPro" id="IPR047506">
    <property type="entry name" value="UBR7-like_UBR-box"/>
</dbReference>
<sequence>MATDNGTASPVHGAESIITACGYLSEQAALEREAAEVLSGKFDECTFDKGYVNQPLYACLTCTQPPAKYQSNASEPEPEQPPSEPAGMCYSCSIECHAGHNVIELFTKRSFCCDCGTQRLLPRSQPDSSNNNRCCQLKKLRTALAETENSKNKYNHNFWGFYCRCDKFYDVNVESGIMIQCFVCNDWFHDECIGKIPEEDEYTDHICRDCTAKYSALRLINSDKAIYGRIFEGKVVELESSSVAAAVSLPADLSDSDEPARKKARPDMCRRRRDTEAVDARQPFDMFMADGWKEHICTCIECMREIEKDGLMFLLKEEEVVEPEEDDTRTESLYESALRQLQSMDRSQAVDAAAAYHSLSSKLKEYLRPFAVSGAVVTGQDIRAFFDNQKNLDDNTISS</sequence>
<dbReference type="InterPro" id="IPR013083">
    <property type="entry name" value="Znf_RING/FYVE/PHD"/>
</dbReference>
<dbReference type="SMART" id="SM00396">
    <property type="entry name" value="ZnF_UBR1"/>
    <property type="match status" value="1"/>
</dbReference>
<dbReference type="CDD" id="cd19677">
    <property type="entry name" value="UBR-box_UBR7"/>
    <property type="match status" value="1"/>
</dbReference>
<feature type="compositionally biased region" description="Basic and acidic residues" evidence="5">
    <location>
        <begin position="258"/>
        <end position="274"/>
    </location>
</feature>
<dbReference type="Gene3D" id="3.30.40.10">
    <property type="entry name" value="Zinc/RING finger domain, C3HC4 (zinc finger)"/>
    <property type="match status" value="1"/>
</dbReference>
<dbReference type="PANTHER" id="PTHR13513:SF9">
    <property type="entry name" value="E3 UBIQUITIN-PROTEIN LIGASE UBR7-RELATED"/>
    <property type="match status" value="1"/>
</dbReference>
<dbReference type="InterPro" id="IPR040204">
    <property type="entry name" value="UBR7"/>
</dbReference>
<dbReference type="SUPFAM" id="SSF57903">
    <property type="entry name" value="FYVE/PHD zinc finger"/>
    <property type="match status" value="1"/>
</dbReference>
<feature type="zinc finger region" description="UBR-type" evidence="4">
    <location>
        <begin position="43"/>
        <end position="140"/>
    </location>
</feature>
<dbReference type="AlphaFoldDB" id="A0A9W8IE88"/>
<accession>A0A9W8IE88</accession>
<dbReference type="OrthoDB" id="5795902at2759"/>
<protein>
    <recommendedName>
        <fullName evidence="6">UBR-type domain-containing protein</fullName>
    </recommendedName>
</protein>
<evidence type="ECO:0000313" key="7">
    <source>
        <dbReference type="EMBL" id="KAJ2849339.1"/>
    </source>
</evidence>
<dbReference type="InterPro" id="IPR003126">
    <property type="entry name" value="Znf_UBR"/>
</dbReference>
<keyword evidence="1" id="KW-0479">Metal-binding</keyword>
<name>A0A9W8IE88_9FUNG</name>
<evidence type="ECO:0000313" key="8">
    <source>
        <dbReference type="Proteomes" id="UP001139887"/>
    </source>
</evidence>